<keyword evidence="2" id="KW-1185">Reference proteome</keyword>
<name>A0A4Z2FK22_9TELE</name>
<dbReference type="Proteomes" id="UP000314294">
    <property type="component" value="Unassembled WGS sequence"/>
</dbReference>
<comment type="caution">
    <text evidence="1">The sequence shown here is derived from an EMBL/GenBank/DDBJ whole genome shotgun (WGS) entry which is preliminary data.</text>
</comment>
<proteinExistence type="predicted"/>
<dbReference type="EMBL" id="SRLO01001103">
    <property type="protein sequence ID" value="TNN41498.1"/>
    <property type="molecule type" value="Genomic_DNA"/>
</dbReference>
<sequence>MVARKGDPIGSMSEVVTNEMISGHDGVRQSENQRDVAVQNLWCCCGPISSLKGALPFGHFSMGISAL</sequence>
<evidence type="ECO:0000313" key="1">
    <source>
        <dbReference type="EMBL" id="TNN41498.1"/>
    </source>
</evidence>
<protein>
    <submittedName>
        <fullName evidence="1">Uncharacterized protein</fullName>
    </submittedName>
</protein>
<organism evidence="1 2">
    <name type="scientific">Liparis tanakae</name>
    <name type="common">Tanaka's snailfish</name>
    <dbReference type="NCBI Taxonomy" id="230148"/>
    <lineage>
        <taxon>Eukaryota</taxon>
        <taxon>Metazoa</taxon>
        <taxon>Chordata</taxon>
        <taxon>Craniata</taxon>
        <taxon>Vertebrata</taxon>
        <taxon>Euteleostomi</taxon>
        <taxon>Actinopterygii</taxon>
        <taxon>Neopterygii</taxon>
        <taxon>Teleostei</taxon>
        <taxon>Neoteleostei</taxon>
        <taxon>Acanthomorphata</taxon>
        <taxon>Eupercaria</taxon>
        <taxon>Perciformes</taxon>
        <taxon>Cottioidei</taxon>
        <taxon>Cottales</taxon>
        <taxon>Liparidae</taxon>
        <taxon>Liparis</taxon>
    </lineage>
</organism>
<accession>A0A4Z2FK22</accession>
<dbReference type="AlphaFoldDB" id="A0A4Z2FK22"/>
<evidence type="ECO:0000313" key="2">
    <source>
        <dbReference type="Proteomes" id="UP000314294"/>
    </source>
</evidence>
<gene>
    <name evidence="1" type="ORF">EYF80_048327</name>
</gene>
<reference evidence="1 2" key="1">
    <citation type="submission" date="2019-03" db="EMBL/GenBank/DDBJ databases">
        <title>First draft genome of Liparis tanakae, snailfish: a comprehensive survey of snailfish specific genes.</title>
        <authorList>
            <person name="Kim W."/>
            <person name="Song I."/>
            <person name="Jeong J.-H."/>
            <person name="Kim D."/>
            <person name="Kim S."/>
            <person name="Ryu S."/>
            <person name="Song J.Y."/>
            <person name="Lee S.K."/>
        </authorList>
    </citation>
    <scope>NUCLEOTIDE SEQUENCE [LARGE SCALE GENOMIC DNA]</scope>
    <source>
        <tissue evidence="1">Muscle</tissue>
    </source>
</reference>